<protein>
    <submittedName>
        <fullName evidence="6">Porin</fullName>
    </submittedName>
</protein>
<dbReference type="InterPro" id="IPR001897">
    <property type="entry name" value="Porin_gammaproteobac"/>
</dbReference>
<accession>A0ABU6JMG5</accession>
<dbReference type="PRINTS" id="PR00183">
    <property type="entry name" value="ECOLIPORIN"/>
</dbReference>
<dbReference type="PANTHER" id="PTHR34501:SF2">
    <property type="entry name" value="OUTER MEMBRANE PORIN F-RELATED"/>
    <property type="match status" value="1"/>
</dbReference>
<dbReference type="PRINTS" id="PR00182">
    <property type="entry name" value="ECOLNEIPORIN"/>
</dbReference>
<dbReference type="CDD" id="cd00342">
    <property type="entry name" value="gram_neg_porins"/>
    <property type="match status" value="1"/>
</dbReference>
<evidence type="ECO:0000313" key="6">
    <source>
        <dbReference type="EMBL" id="MEC5341780.1"/>
    </source>
</evidence>
<comment type="subcellular location">
    <subcellularLocation>
        <location evidence="1">Cell outer membrane</location>
        <topology evidence="1">Multi-pass membrane protein</topology>
    </subcellularLocation>
</comment>
<dbReference type="InterPro" id="IPR001702">
    <property type="entry name" value="Porin_Gram-ve"/>
</dbReference>
<dbReference type="Proteomes" id="UP001309705">
    <property type="component" value="Unassembled WGS sequence"/>
</dbReference>
<gene>
    <name evidence="6" type="ORF">VSX58_04020</name>
</gene>
<evidence type="ECO:0000256" key="5">
    <source>
        <dbReference type="SAM" id="SignalP"/>
    </source>
</evidence>
<dbReference type="PANTHER" id="PTHR34501">
    <property type="entry name" value="PROTEIN YDDL-RELATED"/>
    <property type="match status" value="1"/>
</dbReference>
<keyword evidence="7" id="KW-1185">Reference proteome</keyword>
<name>A0ABU6JMG5_9GAMM</name>
<evidence type="ECO:0000256" key="1">
    <source>
        <dbReference type="ARBA" id="ARBA00004571"/>
    </source>
</evidence>
<keyword evidence="3 5" id="KW-0732">Signal</keyword>
<comment type="similarity">
    <text evidence="2">Belongs to the Gram-negative porin family.</text>
</comment>
<proteinExistence type="inferred from homology"/>
<evidence type="ECO:0000256" key="4">
    <source>
        <dbReference type="ARBA" id="ARBA00023136"/>
    </source>
</evidence>
<feature type="chain" id="PRO_5047180860" evidence="5">
    <location>
        <begin position="23"/>
        <end position="364"/>
    </location>
</feature>
<feature type="signal peptide" evidence="5">
    <location>
        <begin position="1"/>
        <end position="22"/>
    </location>
</feature>
<evidence type="ECO:0000256" key="2">
    <source>
        <dbReference type="ARBA" id="ARBA00007539"/>
    </source>
</evidence>
<dbReference type="InterPro" id="IPR033900">
    <property type="entry name" value="Gram_neg_porin_domain"/>
</dbReference>
<dbReference type="EMBL" id="JAYWTM010000001">
    <property type="protein sequence ID" value="MEC5341780.1"/>
    <property type="molecule type" value="Genomic_DNA"/>
</dbReference>
<sequence length="364" mass="39339">MMKRNILAVVIPALLAAGAVNAAEIYNKDGNKLDLNGRVDARHLFSEDDSNNGDTTRARIGFKGETQITSDLTGYGRYETEVRTDSDSSEGSGSSFRTRFAFAGLKFADFGSLDYGRNQAIGYDGIAYTDVLPVWGGDHSYTDGITGRKDGVLTYRNKDFFGLVDGLNFGLQAISKDSDDTLSSSRLRGQNGDGWGTSLSYESDIGLGVVASYAAVKRLQTQNAGADLGDKADTWAAGVKYDANNLYLAATYGEYTNTGNVFASGVNLDKTQIFEAVAQYTFDFGLTPSLAYVQGKGKEQTTGTARRDDDVNKYVSVAATYAFNKNFSTYVDYKINLLDSDNAYVRAGDVSDEDAVGVGVKYQF</sequence>
<keyword evidence="4" id="KW-0472">Membrane</keyword>
<dbReference type="Gene3D" id="2.40.160.10">
    <property type="entry name" value="Porin"/>
    <property type="match status" value="1"/>
</dbReference>
<comment type="caution">
    <text evidence="6">The sequence shown here is derived from an EMBL/GenBank/DDBJ whole genome shotgun (WGS) entry which is preliminary data.</text>
</comment>
<reference evidence="6 7" key="1">
    <citation type="journal article" date="2017" name="Int. J. Syst. Evol. Microbiol.">
        <title>Brenneria populi subsp. brevivirga subsp. nov. isolated from symptomatic bark of Populus x euramericana canker, and description of Brenneria populi subsp. populi subsp. nov.</title>
        <authorList>
            <person name="Zheng M.H."/>
            <person name="Piao C.G."/>
            <person name="Xue H."/>
            <person name="Guo M.W."/>
            <person name="Li Y."/>
        </authorList>
    </citation>
    <scope>NUCLEOTIDE SEQUENCE [LARGE SCALE GENOMIC DNA]</scope>
    <source>
        <strain evidence="6 7">D9-5</strain>
    </source>
</reference>
<dbReference type="SUPFAM" id="SSF56935">
    <property type="entry name" value="Porins"/>
    <property type="match status" value="1"/>
</dbReference>
<dbReference type="RefSeq" id="WP_327616915.1">
    <property type="nucleotide sequence ID" value="NZ_JAYWTM010000001.1"/>
</dbReference>
<organism evidence="6 7">
    <name type="scientific">Brenneria populi</name>
    <dbReference type="NCBI Taxonomy" id="1505588"/>
    <lineage>
        <taxon>Bacteria</taxon>
        <taxon>Pseudomonadati</taxon>
        <taxon>Pseudomonadota</taxon>
        <taxon>Gammaproteobacteria</taxon>
        <taxon>Enterobacterales</taxon>
        <taxon>Pectobacteriaceae</taxon>
        <taxon>Brenneria</taxon>
    </lineage>
</organism>
<dbReference type="Pfam" id="PF00267">
    <property type="entry name" value="Porin_1"/>
    <property type="match status" value="1"/>
</dbReference>
<evidence type="ECO:0000313" key="7">
    <source>
        <dbReference type="Proteomes" id="UP001309705"/>
    </source>
</evidence>
<evidence type="ECO:0000256" key="3">
    <source>
        <dbReference type="ARBA" id="ARBA00022729"/>
    </source>
</evidence>
<dbReference type="InterPro" id="IPR050298">
    <property type="entry name" value="Gram-neg_bact_OMP"/>
</dbReference>
<dbReference type="InterPro" id="IPR023614">
    <property type="entry name" value="Porin_dom_sf"/>
</dbReference>